<dbReference type="GO" id="GO:0140098">
    <property type="term" value="F:catalytic activity, acting on RNA"/>
    <property type="evidence" value="ECO:0007669"/>
    <property type="project" value="UniProtKB-ARBA"/>
</dbReference>
<dbReference type="Pfam" id="PF00849">
    <property type="entry name" value="PseudoU_synth_2"/>
    <property type="match status" value="1"/>
</dbReference>
<dbReference type="InterPro" id="IPR006145">
    <property type="entry name" value="PsdUridine_synth_RsuA/RluA"/>
</dbReference>
<dbReference type="AlphaFoldDB" id="A0A329MPW6"/>
<evidence type="ECO:0000313" key="6">
    <source>
        <dbReference type="EMBL" id="RAV22011.1"/>
    </source>
</evidence>
<dbReference type="NCBIfam" id="TIGR00005">
    <property type="entry name" value="rluA_subfam"/>
    <property type="match status" value="1"/>
</dbReference>
<comment type="catalytic activity">
    <reaction evidence="1 4">
        <text>a uridine in RNA = a pseudouridine in RNA</text>
        <dbReference type="Rhea" id="RHEA:48348"/>
        <dbReference type="Rhea" id="RHEA-COMP:12068"/>
        <dbReference type="Rhea" id="RHEA-COMP:12069"/>
        <dbReference type="ChEBI" id="CHEBI:65314"/>
        <dbReference type="ChEBI" id="CHEBI:65315"/>
    </reaction>
</comment>
<comment type="caution">
    <text evidence="6">The sequence shown here is derived from an EMBL/GenBank/DDBJ whole genome shotgun (WGS) entry which is preliminary data.</text>
</comment>
<sequence>MIPYSRKGEWLELPLSAAQAGLPAVEAAAVVLPPAFAKKLSDSGGIRMTGGKMRLRLFPEETDRYTDEWSDQWQDVEVLYEDDFCLVANKPAGMAVHPSSSEQRGTLAHAVAGHYACNGERCKVRHIHRLDEHTSGPVLYAKSELAQFALDEAMRRKAIGRIYIAFVVGLVREQSGIVDAPIGKDRHHGSRRRVSQSGDPALTHFETVESLHGATLMKLRLETGRTHQIRVHMSHLGHPLLGDVLYGGSDKLIGRQALHGASLVFGHPFTGEEITVEANWPHDLEELYRKLKRDK</sequence>
<feature type="domain" description="Pseudouridine synthase RsuA/RluA-like" evidence="5">
    <location>
        <begin position="86"/>
        <end position="235"/>
    </location>
</feature>
<evidence type="ECO:0000259" key="5">
    <source>
        <dbReference type="Pfam" id="PF00849"/>
    </source>
</evidence>
<dbReference type="GO" id="GO:0009982">
    <property type="term" value="F:pseudouridine synthase activity"/>
    <property type="evidence" value="ECO:0007669"/>
    <property type="project" value="InterPro"/>
</dbReference>
<comment type="function">
    <text evidence="4">Responsible for synthesis of pseudouridine from uracil.</text>
</comment>
<dbReference type="Gene3D" id="3.30.2350.10">
    <property type="entry name" value="Pseudouridine synthase"/>
    <property type="match status" value="1"/>
</dbReference>
<proteinExistence type="inferred from homology"/>
<dbReference type="CDD" id="cd02869">
    <property type="entry name" value="PseudoU_synth_RluA_like"/>
    <property type="match status" value="1"/>
</dbReference>
<protein>
    <recommendedName>
        <fullName evidence="4">Pseudouridine synthase</fullName>
        <ecNumber evidence="4">5.4.99.-</ecNumber>
    </recommendedName>
</protein>
<feature type="active site" evidence="3">
    <location>
        <position position="131"/>
    </location>
</feature>
<dbReference type="InterPro" id="IPR050188">
    <property type="entry name" value="RluA_PseudoU_synthase"/>
</dbReference>
<dbReference type="PANTHER" id="PTHR21600:SF71">
    <property type="entry name" value="PSEUDOURIDINE SYNTHASE"/>
    <property type="match status" value="1"/>
</dbReference>
<dbReference type="EMBL" id="QMFB01000003">
    <property type="protein sequence ID" value="RAV22011.1"/>
    <property type="molecule type" value="Genomic_DNA"/>
</dbReference>
<reference evidence="6 7" key="1">
    <citation type="journal article" date="2009" name="Int. J. Syst. Evol. Microbiol.">
        <title>Paenibacillus contaminans sp. nov., isolated from a contaminated laboratory plate.</title>
        <authorList>
            <person name="Chou J.H."/>
            <person name="Lee J.H."/>
            <person name="Lin M.C."/>
            <person name="Chang P.S."/>
            <person name="Arun A.B."/>
            <person name="Young C.C."/>
            <person name="Chen W.M."/>
        </authorList>
    </citation>
    <scope>NUCLEOTIDE SEQUENCE [LARGE SCALE GENOMIC DNA]</scope>
    <source>
        <strain evidence="6 7">CKOBP-6</strain>
    </source>
</reference>
<keyword evidence="4" id="KW-0413">Isomerase</keyword>
<evidence type="ECO:0000256" key="3">
    <source>
        <dbReference type="PIRSR" id="PIRSR606225-1"/>
    </source>
</evidence>
<dbReference type="OrthoDB" id="9773999at2"/>
<dbReference type="Proteomes" id="UP000250369">
    <property type="component" value="Unassembled WGS sequence"/>
</dbReference>
<evidence type="ECO:0000256" key="4">
    <source>
        <dbReference type="RuleBase" id="RU362028"/>
    </source>
</evidence>
<keyword evidence="7" id="KW-1185">Reference proteome</keyword>
<gene>
    <name evidence="6" type="ORF">DQG23_08205</name>
</gene>
<evidence type="ECO:0000313" key="7">
    <source>
        <dbReference type="Proteomes" id="UP000250369"/>
    </source>
</evidence>
<dbReference type="InterPro" id="IPR020103">
    <property type="entry name" value="PsdUridine_synth_cat_dom_sf"/>
</dbReference>
<evidence type="ECO:0000256" key="1">
    <source>
        <dbReference type="ARBA" id="ARBA00000073"/>
    </source>
</evidence>
<accession>A0A329MPW6</accession>
<organism evidence="6 7">
    <name type="scientific">Paenibacillus contaminans</name>
    <dbReference type="NCBI Taxonomy" id="450362"/>
    <lineage>
        <taxon>Bacteria</taxon>
        <taxon>Bacillati</taxon>
        <taxon>Bacillota</taxon>
        <taxon>Bacilli</taxon>
        <taxon>Bacillales</taxon>
        <taxon>Paenibacillaceae</taxon>
        <taxon>Paenibacillus</taxon>
    </lineage>
</organism>
<evidence type="ECO:0000256" key="2">
    <source>
        <dbReference type="ARBA" id="ARBA00010876"/>
    </source>
</evidence>
<dbReference type="EC" id="5.4.99.-" evidence="4"/>
<name>A0A329MPW6_9BACL</name>
<dbReference type="PANTHER" id="PTHR21600">
    <property type="entry name" value="MITOCHONDRIAL RNA PSEUDOURIDINE SYNTHASE"/>
    <property type="match status" value="1"/>
</dbReference>
<comment type="similarity">
    <text evidence="2 4">Belongs to the pseudouridine synthase RluA family.</text>
</comment>
<dbReference type="RefSeq" id="WP_113030321.1">
    <property type="nucleotide sequence ID" value="NZ_QMFB01000003.1"/>
</dbReference>
<dbReference type="InterPro" id="IPR006225">
    <property type="entry name" value="PsdUridine_synth_RluC/D"/>
</dbReference>
<dbReference type="GO" id="GO:0000455">
    <property type="term" value="P:enzyme-directed rRNA pseudouridine synthesis"/>
    <property type="evidence" value="ECO:0007669"/>
    <property type="project" value="TreeGrafter"/>
</dbReference>
<dbReference type="SUPFAM" id="SSF55120">
    <property type="entry name" value="Pseudouridine synthase"/>
    <property type="match status" value="1"/>
</dbReference>
<dbReference type="GO" id="GO:0003723">
    <property type="term" value="F:RNA binding"/>
    <property type="evidence" value="ECO:0007669"/>
    <property type="project" value="InterPro"/>
</dbReference>